<sequence length="374" mass="38808">MNPPPGTTSAARIRRRDAMRQLLQGYHLRDSVSLAPRAPIGDALAAGTQAAVAALIVLPLALLSPWPHLVGFASLGALVALFARFAPAAQRRAQMLRVALLQVGSVAAMSMAAWLGLGLELQLLVLALLCGVFFLACEAGRFGAPGPLIFVFAASASMSPALSTTQLLERIAVTAVAALVAWLVCALSDPARRRRLTMASPAPGAPAQWRFVLGRIIVGTAAAAFVTHAAGAAYPGWAAMGALAVLQATRLHFGLQRALQRVVGTAIGALLVGCLLAMQPSAWTIIGVLALIQVATELVIGRNYAIGQVLVTPMALLMTALAAPTAAGSGMVAERVVDTIAGAVIGLTVLVLLSSERDRLHLQLHHSEQTSGRH</sequence>
<evidence type="ECO:0000259" key="6">
    <source>
        <dbReference type="Pfam" id="PF13515"/>
    </source>
</evidence>
<evidence type="ECO:0000256" key="3">
    <source>
        <dbReference type="ARBA" id="ARBA00022989"/>
    </source>
</evidence>
<evidence type="ECO:0000256" key="4">
    <source>
        <dbReference type="ARBA" id="ARBA00023136"/>
    </source>
</evidence>
<keyword evidence="4 5" id="KW-0472">Membrane</keyword>
<feature type="transmembrane region" description="Helical" evidence="5">
    <location>
        <begin position="123"/>
        <end position="140"/>
    </location>
</feature>
<evidence type="ECO:0000256" key="5">
    <source>
        <dbReference type="SAM" id="Phobius"/>
    </source>
</evidence>
<feature type="transmembrane region" description="Helical" evidence="5">
    <location>
        <begin position="267"/>
        <end position="292"/>
    </location>
</feature>
<feature type="transmembrane region" description="Helical" evidence="5">
    <location>
        <begin position="212"/>
        <end position="231"/>
    </location>
</feature>
<dbReference type="AlphaFoldDB" id="A0A290XEN2"/>
<protein>
    <submittedName>
        <fullName evidence="7">FUSC family protein</fullName>
    </submittedName>
</protein>
<organism evidence="7 8">
    <name type="scientific">Luteimonas chenhongjianii</name>
    <dbReference type="NCBI Taxonomy" id="2006110"/>
    <lineage>
        <taxon>Bacteria</taxon>
        <taxon>Pseudomonadati</taxon>
        <taxon>Pseudomonadota</taxon>
        <taxon>Gammaproteobacteria</taxon>
        <taxon>Lysobacterales</taxon>
        <taxon>Lysobacteraceae</taxon>
        <taxon>Luteimonas</taxon>
    </lineage>
</organism>
<dbReference type="KEGG" id="lum:CNR27_08925"/>
<evidence type="ECO:0000313" key="7">
    <source>
        <dbReference type="EMBL" id="ATD67543.1"/>
    </source>
</evidence>
<evidence type="ECO:0000256" key="2">
    <source>
        <dbReference type="ARBA" id="ARBA00022692"/>
    </source>
</evidence>
<keyword evidence="2 5" id="KW-0812">Transmembrane</keyword>
<feature type="transmembrane region" description="Helical" evidence="5">
    <location>
        <begin position="336"/>
        <end position="354"/>
    </location>
</feature>
<feature type="transmembrane region" description="Helical" evidence="5">
    <location>
        <begin position="43"/>
        <end position="63"/>
    </location>
</feature>
<dbReference type="InterPro" id="IPR049453">
    <property type="entry name" value="Memb_transporter_dom"/>
</dbReference>
<evidence type="ECO:0000313" key="8">
    <source>
        <dbReference type="Proteomes" id="UP000218968"/>
    </source>
</evidence>
<dbReference type="OrthoDB" id="581879at2"/>
<dbReference type="Proteomes" id="UP000218968">
    <property type="component" value="Chromosome"/>
</dbReference>
<keyword evidence="3 5" id="KW-1133">Transmembrane helix</keyword>
<reference evidence="8" key="1">
    <citation type="submission" date="2017-09" db="EMBL/GenBank/DDBJ databases">
        <title>Luteimonas liuhanmingii sp.nov., isolated from the intestinal contents of Tibetan Plateau Pika in Yushu, Qinghai Province, China.</title>
        <authorList>
            <person name="Gui Z."/>
        </authorList>
    </citation>
    <scope>NUCLEOTIDE SEQUENCE [LARGE SCALE GENOMIC DNA]</scope>
    <source>
        <strain evidence="8">100111</strain>
    </source>
</reference>
<name>A0A290XEN2_9GAMM</name>
<feature type="transmembrane region" description="Helical" evidence="5">
    <location>
        <begin position="69"/>
        <end position="86"/>
    </location>
</feature>
<feature type="transmembrane region" description="Helical" evidence="5">
    <location>
        <begin position="147"/>
        <end position="165"/>
    </location>
</feature>
<accession>A0A290XEN2</accession>
<comment type="subcellular location">
    <subcellularLocation>
        <location evidence="1">Membrane</location>
        <topology evidence="1">Multi-pass membrane protein</topology>
    </subcellularLocation>
</comment>
<dbReference type="EMBL" id="CP023406">
    <property type="protein sequence ID" value="ATD67543.1"/>
    <property type="molecule type" value="Genomic_DNA"/>
</dbReference>
<dbReference type="Pfam" id="PF13515">
    <property type="entry name" value="FUSC_2"/>
    <property type="match status" value="1"/>
</dbReference>
<keyword evidence="8" id="KW-1185">Reference proteome</keyword>
<feature type="transmembrane region" description="Helical" evidence="5">
    <location>
        <begin position="171"/>
        <end position="191"/>
    </location>
</feature>
<evidence type="ECO:0000256" key="1">
    <source>
        <dbReference type="ARBA" id="ARBA00004141"/>
    </source>
</evidence>
<feature type="domain" description="Integral membrane bound transporter" evidence="6">
    <location>
        <begin position="223"/>
        <end position="349"/>
    </location>
</feature>
<feature type="transmembrane region" description="Helical" evidence="5">
    <location>
        <begin position="304"/>
        <end position="324"/>
    </location>
</feature>
<dbReference type="RefSeq" id="WP_096298069.1">
    <property type="nucleotide sequence ID" value="NZ_CP023406.1"/>
</dbReference>
<gene>
    <name evidence="7" type="ORF">CNR27_08925</name>
</gene>
<proteinExistence type="predicted"/>
<dbReference type="GO" id="GO:0016020">
    <property type="term" value="C:membrane"/>
    <property type="evidence" value="ECO:0007669"/>
    <property type="project" value="UniProtKB-SubCell"/>
</dbReference>